<sequence length="99" mass="11210">VNSIVQNGKLRALYLGPIGGRVMRLSEESSAPGHNLVMPDPRRRQEERQQVVVINVGPDGPQWRQVGDEELEGLGLQWVRNAPVARPQPQHDPDRHYFI</sequence>
<proteinExistence type="predicted"/>
<dbReference type="AlphaFoldDB" id="A0AAV2Q474"/>
<evidence type="ECO:0000313" key="1">
    <source>
        <dbReference type="EMBL" id="CAL4070694.1"/>
    </source>
</evidence>
<organism evidence="1 2">
    <name type="scientific">Meganyctiphanes norvegica</name>
    <name type="common">Northern krill</name>
    <name type="synonym">Thysanopoda norvegica</name>
    <dbReference type="NCBI Taxonomy" id="48144"/>
    <lineage>
        <taxon>Eukaryota</taxon>
        <taxon>Metazoa</taxon>
        <taxon>Ecdysozoa</taxon>
        <taxon>Arthropoda</taxon>
        <taxon>Crustacea</taxon>
        <taxon>Multicrustacea</taxon>
        <taxon>Malacostraca</taxon>
        <taxon>Eumalacostraca</taxon>
        <taxon>Eucarida</taxon>
        <taxon>Euphausiacea</taxon>
        <taxon>Euphausiidae</taxon>
        <taxon>Meganyctiphanes</taxon>
    </lineage>
</organism>
<comment type="caution">
    <text evidence="1">The sequence shown here is derived from an EMBL/GenBank/DDBJ whole genome shotgun (WGS) entry which is preliminary data.</text>
</comment>
<keyword evidence="2" id="KW-1185">Reference proteome</keyword>
<gene>
    <name evidence="1" type="ORF">MNOR_LOCUS8330</name>
</gene>
<feature type="non-terminal residue" evidence="1">
    <location>
        <position position="1"/>
    </location>
</feature>
<reference evidence="1 2" key="1">
    <citation type="submission" date="2024-05" db="EMBL/GenBank/DDBJ databases">
        <authorList>
            <person name="Wallberg A."/>
        </authorList>
    </citation>
    <scope>NUCLEOTIDE SEQUENCE [LARGE SCALE GENOMIC DNA]</scope>
</reference>
<protein>
    <submittedName>
        <fullName evidence="1">Uncharacterized protein</fullName>
    </submittedName>
</protein>
<feature type="non-terminal residue" evidence="1">
    <location>
        <position position="99"/>
    </location>
</feature>
<accession>A0AAV2Q474</accession>
<name>A0AAV2Q474_MEGNR</name>
<evidence type="ECO:0000313" key="2">
    <source>
        <dbReference type="Proteomes" id="UP001497623"/>
    </source>
</evidence>
<dbReference type="EMBL" id="CAXKWB010003849">
    <property type="protein sequence ID" value="CAL4070694.1"/>
    <property type="molecule type" value="Genomic_DNA"/>
</dbReference>
<dbReference type="Proteomes" id="UP001497623">
    <property type="component" value="Unassembled WGS sequence"/>
</dbReference>